<dbReference type="InterPro" id="IPR004607">
    <property type="entry name" value="GART"/>
</dbReference>
<evidence type="ECO:0000256" key="3">
    <source>
        <dbReference type="ARBA" id="ARBA00022679"/>
    </source>
</evidence>
<comment type="catalytic activity">
    <reaction evidence="8">
        <text>N(1)-(5-phospho-beta-D-ribosyl)glycinamide + (6R)-10-formyltetrahydrofolate = N(2)-formyl-N(1)-(5-phospho-beta-D-ribosyl)glycinamide + (6S)-5,6,7,8-tetrahydrofolate + H(+)</text>
        <dbReference type="Rhea" id="RHEA:15053"/>
        <dbReference type="ChEBI" id="CHEBI:15378"/>
        <dbReference type="ChEBI" id="CHEBI:57453"/>
        <dbReference type="ChEBI" id="CHEBI:143788"/>
        <dbReference type="ChEBI" id="CHEBI:147286"/>
        <dbReference type="ChEBI" id="CHEBI:195366"/>
        <dbReference type="EC" id="2.1.2.2"/>
    </reaction>
</comment>
<evidence type="ECO:0000256" key="1">
    <source>
        <dbReference type="ARBA" id="ARBA00005054"/>
    </source>
</evidence>
<dbReference type="InterPro" id="IPR002376">
    <property type="entry name" value="Formyl_transf_N"/>
</dbReference>
<evidence type="ECO:0000256" key="7">
    <source>
        <dbReference type="ARBA" id="ARBA00041682"/>
    </source>
</evidence>
<organism evidence="10 11">
    <name type="scientific">Synechococcus phage S-SKS1</name>
    <dbReference type="NCBI Taxonomy" id="754042"/>
    <lineage>
        <taxon>Viruses</taxon>
        <taxon>Duplodnaviria</taxon>
        <taxon>Heunggongvirae</taxon>
        <taxon>Uroviricota</taxon>
        <taxon>Caudoviricetes</taxon>
        <taxon>Llyrvirus</taxon>
        <taxon>Llyrvirus SSKS1</taxon>
    </lineage>
</organism>
<dbReference type="InterPro" id="IPR001555">
    <property type="entry name" value="GART_AS"/>
</dbReference>
<evidence type="ECO:0000259" key="9">
    <source>
        <dbReference type="Pfam" id="PF00551"/>
    </source>
</evidence>
<reference evidence="10 11" key="1">
    <citation type="submission" date="2010-10" db="EMBL/GenBank/DDBJ databases">
        <title>The Genome Sequence of Synechococcus phage S-SKS1.</title>
        <authorList>
            <consortium name="The Broad Institute Genome Sequencing Platform"/>
            <person name="Henn M.R."/>
            <person name="Clokie M."/>
            <person name="Levin J."/>
            <person name="Malboeuf C."/>
            <person name="Casali M."/>
            <person name="Russ C."/>
            <person name="Lennon N."/>
            <person name="Chapman S.B."/>
            <person name="Erlich R."/>
            <person name="Young S.K."/>
            <person name="Yandava C."/>
            <person name="Zeng Q."/>
            <person name="Alvarado L."/>
            <person name="Anderson S."/>
            <person name="Berlin A."/>
            <person name="Chen Z."/>
            <person name="Freedman E."/>
            <person name="Gellesch M."/>
            <person name="Goldberg J."/>
            <person name="Green L."/>
            <person name="Griggs A."/>
            <person name="Gujja S."/>
            <person name="Heilman E.R."/>
            <person name="Heiman D."/>
            <person name="Hollinger A."/>
            <person name="Howarth C."/>
            <person name="Larson L."/>
            <person name="Mehta T."/>
            <person name="Pearson M."/>
            <person name="Roberts A."/>
            <person name="Ryan E."/>
            <person name="Saif S."/>
            <person name="Shea T."/>
            <person name="Shenoy N."/>
            <person name="Sisk P."/>
            <person name="Stolte C."/>
            <person name="Sykes S."/>
            <person name="White J."/>
            <person name="Haas B."/>
            <person name="Nusbaum C."/>
            <person name="Birren B."/>
        </authorList>
    </citation>
    <scope>NUCLEOTIDE SEQUENCE [LARGE SCALE GENOMIC DNA]</scope>
</reference>
<evidence type="ECO:0000256" key="2">
    <source>
        <dbReference type="ARBA" id="ARBA00012254"/>
    </source>
</evidence>
<sequence>MRIGVMCSGNGTNFENIVENCPDHEVVVMIYNIKGCGAQERAERLGIPNCRIKSIDEQKIIDKLNRHKVDLVVLAGWMRIVTPGLINAFPNKIINIHPSLLPKYKGLNAVKQALDSGDKITGCTVHYVTEELDSGGCIDSSSVPICVGDTEETLHHRVQRAEHRLLPMVINNLFENIN</sequence>
<dbReference type="CDD" id="cd08645">
    <property type="entry name" value="FMT_core_GART"/>
    <property type="match status" value="1"/>
</dbReference>
<evidence type="ECO:0000313" key="10">
    <source>
        <dbReference type="EMBL" id="AGH31628.1"/>
    </source>
</evidence>
<dbReference type="GO" id="GO:0006189">
    <property type="term" value="P:'de novo' IMP biosynthetic process"/>
    <property type="evidence" value="ECO:0007669"/>
    <property type="project" value="UniProtKB-UniPathway"/>
</dbReference>
<dbReference type="PANTHER" id="PTHR43369">
    <property type="entry name" value="PHOSPHORIBOSYLGLYCINAMIDE FORMYLTRANSFERASE"/>
    <property type="match status" value="1"/>
</dbReference>
<feature type="domain" description="Formyl transferase N-terminal" evidence="9">
    <location>
        <begin position="1"/>
        <end position="170"/>
    </location>
</feature>
<name>M4QRX9_9CAUD</name>
<dbReference type="KEGG" id="vg:15011028"/>
<evidence type="ECO:0000256" key="4">
    <source>
        <dbReference type="ARBA" id="ARBA00022755"/>
    </source>
</evidence>
<evidence type="ECO:0000256" key="5">
    <source>
        <dbReference type="ARBA" id="ARBA00038440"/>
    </source>
</evidence>
<dbReference type="UniPathway" id="UPA00074">
    <property type="reaction ID" value="UER00126"/>
</dbReference>
<proteinExistence type="inferred from homology"/>
<evidence type="ECO:0000256" key="6">
    <source>
        <dbReference type="ARBA" id="ARBA00041324"/>
    </source>
</evidence>
<keyword evidence="11" id="KW-1185">Reference proteome</keyword>
<dbReference type="OrthoDB" id="19185at10239"/>
<dbReference type="EC" id="2.1.2.2" evidence="2"/>
<dbReference type="RefSeq" id="YP_007674480.1">
    <property type="nucleotide sequence ID" value="NC_020851.1"/>
</dbReference>
<dbReference type="Pfam" id="PF00551">
    <property type="entry name" value="Formyl_trans_N"/>
    <property type="match status" value="1"/>
</dbReference>
<dbReference type="PANTHER" id="PTHR43369:SF2">
    <property type="entry name" value="PHOSPHORIBOSYLGLYCINAMIDE FORMYLTRANSFERASE"/>
    <property type="match status" value="1"/>
</dbReference>
<protein>
    <recommendedName>
        <fullName evidence="2">phosphoribosylglycinamide formyltransferase 1</fullName>
        <ecNumber evidence="2">2.1.2.2</ecNumber>
    </recommendedName>
    <alternativeName>
        <fullName evidence="7">5'-phosphoribosylglycinamide transformylase</fullName>
    </alternativeName>
    <alternativeName>
        <fullName evidence="6">GAR transformylase</fullName>
    </alternativeName>
</protein>
<dbReference type="HAMAP" id="MF_01930">
    <property type="entry name" value="PurN"/>
    <property type="match status" value="1"/>
</dbReference>
<gene>
    <name evidence="10" type="ORF">SWZG_00117</name>
</gene>
<dbReference type="EMBL" id="HQ633071">
    <property type="protein sequence ID" value="AGH31628.1"/>
    <property type="molecule type" value="Genomic_DNA"/>
</dbReference>
<comment type="pathway">
    <text evidence="1">Purine metabolism; IMP biosynthesis via de novo pathway; N(2)-formyl-N(1)-(5-phospho-D-ribosyl)glycinamide from N(1)-(5-phospho-D-ribosyl)glycinamide (10-formyl THF route): step 1/1.</text>
</comment>
<dbReference type="GeneID" id="15011028"/>
<dbReference type="GO" id="GO:0004644">
    <property type="term" value="F:phosphoribosylglycinamide formyltransferase activity"/>
    <property type="evidence" value="ECO:0007669"/>
    <property type="project" value="UniProtKB-EC"/>
</dbReference>
<dbReference type="PROSITE" id="PS00373">
    <property type="entry name" value="GART"/>
    <property type="match status" value="1"/>
</dbReference>
<dbReference type="InterPro" id="IPR036477">
    <property type="entry name" value="Formyl_transf_N_sf"/>
</dbReference>
<accession>M4QRX9</accession>
<dbReference type="NCBIfam" id="TIGR00639">
    <property type="entry name" value="PurN"/>
    <property type="match status" value="1"/>
</dbReference>
<dbReference type="Gene3D" id="3.40.50.170">
    <property type="entry name" value="Formyl transferase, N-terminal domain"/>
    <property type="match status" value="1"/>
</dbReference>
<keyword evidence="4" id="KW-0658">Purine biosynthesis</keyword>
<comment type="similarity">
    <text evidence="5">Belongs to the GART family.</text>
</comment>
<dbReference type="SUPFAM" id="SSF53328">
    <property type="entry name" value="Formyltransferase"/>
    <property type="match status" value="1"/>
</dbReference>
<evidence type="ECO:0000313" key="11">
    <source>
        <dbReference type="Proteomes" id="UP000201252"/>
    </source>
</evidence>
<keyword evidence="3 10" id="KW-0808">Transferase</keyword>
<dbReference type="Proteomes" id="UP000201252">
    <property type="component" value="Segment"/>
</dbReference>
<evidence type="ECO:0000256" key="8">
    <source>
        <dbReference type="ARBA" id="ARBA00047664"/>
    </source>
</evidence>